<comment type="caution">
    <text evidence="2">The sequence shown here is derived from an EMBL/GenBank/DDBJ whole genome shotgun (WGS) entry which is preliminary data.</text>
</comment>
<evidence type="ECO:0000313" key="2">
    <source>
        <dbReference type="EMBL" id="GMH02730.1"/>
    </source>
</evidence>
<gene>
    <name evidence="2" type="ORF">Nepgr_004569</name>
</gene>
<feature type="region of interest" description="Disordered" evidence="1">
    <location>
        <begin position="227"/>
        <end position="251"/>
    </location>
</feature>
<protein>
    <submittedName>
        <fullName evidence="2">Uncharacterized protein</fullName>
    </submittedName>
</protein>
<keyword evidence="3" id="KW-1185">Reference proteome</keyword>
<evidence type="ECO:0000313" key="3">
    <source>
        <dbReference type="Proteomes" id="UP001279734"/>
    </source>
</evidence>
<organism evidence="2 3">
    <name type="scientific">Nepenthes gracilis</name>
    <name type="common">Slender pitcher plant</name>
    <dbReference type="NCBI Taxonomy" id="150966"/>
    <lineage>
        <taxon>Eukaryota</taxon>
        <taxon>Viridiplantae</taxon>
        <taxon>Streptophyta</taxon>
        <taxon>Embryophyta</taxon>
        <taxon>Tracheophyta</taxon>
        <taxon>Spermatophyta</taxon>
        <taxon>Magnoliopsida</taxon>
        <taxon>eudicotyledons</taxon>
        <taxon>Gunneridae</taxon>
        <taxon>Pentapetalae</taxon>
        <taxon>Caryophyllales</taxon>
        <taxon>Nepenthaceae</taxon>
        <taxon>Nepenthes</taxon>
    </lineage>
</organism>
<dbReference type="AlphaFoldDB" id="A0AAD3XFF3"/>
<accession>A0AAD3XFF3</accession>
<dbReference type="EMBL" id="BSYO01000004">
    <property type="protein sequence ID" value="GMH02730.1"/>
    <property type="molecule type" value="Genomic_DNA"/>
</dbReference>
<dbReference type="Proteomes" id="UP001279734">
    <property type="component" value="Unassembled WGS sequence"/>
</dbReference>
<reference evidence="2" key="1">
    <citation type="submission" date="2023-05" db="EMBL/GenBank/DDBJ databases">
        <title>Nepenthes gracilis genome sequencing.</title>
        <authorList>
            <person name="Fukushima K."/>
        </authorList>
    </citation>
    <scope>NUCLEOTIDE SEQUENCE</scope>
    <source>
        <strain evidence="2">SING2019-196</strain>
    </source>
</reference>
<proteinExistence type="predicted"/>
<sequence length="286" mass="30321">MTSTPSRKAPARPKLTMMTLCSTPAAGGHVLIAIRLATAPACCIQRLPRPCFITPTNPVLAAFAPNARAQRYLPGHSAGWVSVHPPGVGSKLPHAVVASSYARTGLSSACKLLCQGRHHGCRCNTQAHAKRHCTHARSLLPSVSTKTVATWPSQLQCSASVLSHSLQGISRMPLCCLGLALKLLDFSLSLTKLSHSSAPDTSATASRQKMGEGCINLQVEPLKKDELSSTPDALPSIHSPPESSLASLKDVSSEGADEDLREQMIGLFLYLRLAVDTLVQQPPSSL</sequence>
<evidence type="ECO:0000256" key="1">
    <source>
        <dbReference type="SAM" id="MobiDB-lite"/>
    </source>
</evidence>
<name>A0AAD3XFF3_NEPGR</name>